<feature type="transmembrane region" description="Helical" evidence="7">
    <location>
        <begin position="242"/>
        <end position="259"/>
    </location>
</feature>
<dbReference type="Proteomes" id="UP000260828">
    <property type="component" value="Unassembled WGS sequence"/>
</dbReference>
<evidence type="ECO:0000313" key="8">
    <source>
        <dbReference type="EMBL" id="RGE66079.1"/>
    </source>
</evidence>
<keyword evidence="6 7" id="KW-0472">Membrane</keyword>
<reference evidence="8 9" key="1">
    <citation type="submission" date="2018-08" db="EMBL/GenBank/DDBJ databases">
        <title>A genome reference for cultivated species of the human gut microbiota.</title>
        <authorList>
            <person name="Zou Y."/>
            <person name="Xue W."/>
            <person name="Luo G."/>
        </authorList>
    </citation>
    <scope>NUCLEOTIDE SEQUENCE [LARGE SCALE GENOMIC DNA]</scope>
    <source>
        <strain evidence="8 9">TF05-12AC</strain>
    </source>
</reference>
<organism evidence="8 9">
    <name type="scientific">Anaerotruncus colihominis</name>
    <dbReference type="NCBI Taxonomy" id="169435"/>
    <lineage>
        <taxon>Bacteria</taxon>
        <taxon>Bacillati</taxon>
        <taxon>Bacillota</taxon>
        <taxon>Clostridia</taxon>
        <taxon>Eubacteriales</taxon>
        <taxon>Oscillospiraceae</taxon>
        <taxon>Anaerotruncus</taxon>
    </lineage>
</organism>
<evidence type="ECO:0000256" key="5">
    <source>
        <dbReference type="ARBA" id="ARBA00022989"/>
    </source>
</evidence>
<dbReference type="Pfam" id="PF01790">
    <property type="entry name" value="LGT"/>
    <property type="match status" value="1"/>
</dbReference>
<dbReference type="GO" id="GO:0042158">
    <property type="term" value="P:lipoprotein biosynthetic process"/>
    <property type="evidence" value="ECO:0007669"/>
    <property type="project" value="InterPro"/>
</dbReference>
<evidence type="ECO:0000256" key="4">
    <source>
        <dbReference type="ARBA" id="ARBA00022692"/>
    </source>
</evidence>
<proteinExistence type="inferred from homology"/>
<gene>
    <name evidence="8" type="ORF">DXC40_14235</name>
</gene>
<keyword evidence="5 7" id="KW-1133">Transmembrane helix</keyword>
<evidence type="ECO:0000256" key="2">
    <source>
        <dbReference type="ARBA" id="ARBA00022475"/>
    </source>
</evidence>
<feature type="transmembrane region" description="Helical" evidence="7">
    <location>
        <begin position="271"/>
        <end position="293"/>
    </location>
</feature>
<accession>A0A3E3IG77</accession>
<dbReference type="InterPro" id="IPR001640">
    <property type="entry name" value="Lgt"/>
</dbReference>
<keyword evidence="4 7" id="KW-0812">Transmembrane</keyword>
<feature type="transmembrane region" description="Helical" evidence="7">
    <location>
        <begin position="211"/>
        <end position="230"/>
    </location>
</feature>
<sequence length="301" mass="34143">MIGSWQAYEVDLPVGFAVSFAIRELFKNRPHLRPVFPLREYEMMPFIKIYQYSIPSYWLMCMLGLLASCILLYARRKRFNIAADDTLHIVLFGVIGAMIGAKTLYLITIAPELLRHASEIDWSYRTIELLFSGGYVFYGGLIGGFLAAAVYCCRYRISLRAAADFYAPALPLFHVFGRIGCFLAGCCWGIEAPWGVVYTHSLAAPNGVTLFPVQLTEAVCNLAICMVLFLRERRLSGRQPTGGALLLYAALYACVRFLLEFWRGDAVRGHFLFFSTSQWISVLILFAIGIYFWKIVRSRQL</sequence>
<keyword evidence="2" id="KW-1003">Cell membrane</keyword>
<evidence type="ECO:0000256" key="7">
    <source>
        <dbReference type="SAM" id="Phobius"/>
    </source>
</evidence>
<evidence type="ECO:0000256" key="6">
    <source>
        <dbReference type="ARBA" id="ARBA00023136"/>
    </source>
</evidence>
<evidence type="ECO:0000256" key="1">
    <source>
        <dbReference type="ARBA" id="ARBA00007150"/>
    </source>
</evidence>
<dbReference type="PANTHER" id="PTHR30589:SF0">
    <property type="entry name" value="PHOSPHATIDYLGLYCEROL--PROLIPOPROTEIN DIACYLGLYCERYL TRANSFERASE"/>
    <property type="match status" value="1"/>
</dbReference>
<keyword evidence="3 8" id="KW-0808">Transferase</keyword>
<evidence type="ECO:0000256" key="3">
    <source>
        <dbReference type="ARBA" id="ARBA00022679"/>
    </source>
</evidence>
<feature type="transmembrane region" description="Helical" evidence="7">
    <location>
        <begin position="165"/>
        <end position="191"/>
    </location>
</feature>
<dbReference type="AlphaFoldDB" id="A0A3E3IG77"/>
<dbReference type="GO" id="GO:0008961">
    <property type="term" value="F:phosphatidylglycerol-prolipoprotein diacylglyceryl transferase activity"/>
    <property type="evidence" value="ECO:0007669"/>
    <property type="project" value="InterPro"/>
</dbReference>
<evidence type="ECO:0000313" key="9">
    <source>
        <dbReference type="Proteomes" id="UP000260828"/>
    </source>
</evidence>
<comment type="similarity">
    <text evidence="1">Belongs to the Lgt family.</text>
</comment>
<dbReference type="GO" id="GO:0005886">
    <property type="term" value="C:plasma membrane"/>
    <property type="evidence" value="ECO:0007669"/>
    <property type="project" value="InterPro"/>
</dbReference>
<dbReference type="PANTHER" id="PTHR30589">
    <property type="entry name" value="PROLIPOPROTEIN DIACYLGLYCERYL TRANSFERASE"/>
    <property type="match status" value="1"/>
</dbReference>
<name>A0A3E3IG77_9FIRM</name>
<protein>
    <submittedName>
        <fullName evidence="8">Diacylglyceryl transferase</fullName>
    </submittedName>
</protein>
<feature type="transmembrane region" description="Helical" evidence="7">
    <location>
        <begin position="129"/>
        <end position="153"/>
    </location>
</feature>
<comment type="caution">
    <text evidence="8">The sequence shown here is derived from an EMBL/GenBank/DDBJ whole genome shotgun (WGS) entry which is preliminary data.</text>
</comment>
<dbReference type="EMBL" id="QVME01000009">
    <property type="protein sequence ID" value="RGE66079.1"/>
    <property type="molecule type" value="Genomic_DNA"/>
</dbReference>
<feature type="transmembrane region" description="Helical" evidence="7">
    <location>
        <begin position="54"/>
        <end position="74"/>
    </location>
</feature>
<feature type="transmembrane region" description="Helical" evidence="7">
    <location>
        <begin position="86"/>
        <end position="109"/>
    </location>
</feature>